<organism evidence="2 3">
    <name type="scientific">Bacteroides uniformis</name>
    <dbReference type="NCBI Taxonomy" id="820"/>
    <lineage>
        <taxon>Bacteria</taxon>
        <taxon>Pseudomonadati</taxon>
        <taxon>Bacteroidota</taxon>
        <taxon>Bacteroidia</taxon>
        <taxon>Bacteroidales</taxon>
        <taxon>Bacteroidaceae</taxon>
        <taxon>Bacteroides</taxon>
    </lineage>
</organism>
<feature type="transmembrane region" description="Helical" evidence="1">
    <location>
        <begin position="16"/>
        <end position="36"/>
    </location>
</feature>
<feature type="transmembrane region" description="Helical" evidence="1">
    <location>
        <begin position="42"/>
        <end position="72"/>
    </location>
</feature>
<protein>
    <submittedName>
        <fullName evidence="2">Uncharacterized protein</fullName>
    </submittedName>
</protein>
<dbReference type="Proteomes" id="UP000260759">
    <property type="component" value="Unassembled WGS sequence"/>
</dbReference>
<keyword evidence="1" id="KW-0812">Transmembrane</keyword>
<keyword evidence="1" id="KW-0472">Membrane</keyword>
<keyword evidence="1" id="KW-1133">Transmembrane helix</keyword>
<reference evidence="2 3" key="1">
    <citation type="submission" date="2018-08" db="EMBL/GenBank/DDBJ databases">
        <title>A genome reference for cultivated species of the human gut microbiota.</title>
        <authorList>
            <person name="Zou Y."/>
            <person name="Xue W."/>
            <person name="Luo G."/>
        </authorList>
    </citation>
    <scope>NUCLEOTIDE SEQUENCE [LARGE SCALE GENOMIC DNA]</scope>
    <source>
        <strain evidence="2 3">OM03-4</strain>
    </source>
</reference>
<evidence type="ECO:0000256" key="1">
    <source>
        <dbReference type="SAM" id="Phobius"/>
    </source>
</evidence>
<sequence>MNGGESDMNHEMNDTVSLLLMVTMFQSVASLLIGIFGYSRNFAVFGVAFLMVGFVMRWAAQFLMISFHWCFIKIEPLM</sequence>
<dbReference type="AlphaFoldDB" id="A0A3E5ETU4"/>
<gene>
    <name evidence="2" type="ORF">DXB37_14655</name>
</gene>
<evidence type="ECO:0000313" key="2">
    <source>
        <dbReference type="EMBL" id="RGN92332.1"/>
    </source>
</evidence>
<proteinExistence type="predicted"/>
<name>A0A3E5ETU4_BACUN</name>
<accession>A0A3E5ETU4</accession>
<comment type="caution">
    <text evidence="2">The sequence shown here is derived from an EMBL/GenBank/DDBJ whole genome shotgun (WGS) entry which is preliminary data.</text>
</comment>
<dbReference type="EMBL" id="QSVA01000013">
    <property type="protein sequence ID" value="RGN92332.1"/>
    <property type="molecule type" value="Genomic_DNA"/>
</dbReference>
<evidence type="ECO:0000313" key="3">
    <source>
        <dbReference type="Proteomes" id="UP000260759"/>
    </source>
</evidence>